<name>A0A845R0C3_9CLOT</name>
<accession>A0A845R0C3</accession>
<protein>
    <submittedName>
        <fullName evidence="2">Uncharacterized protein</fullName>
    </submittedName>
</protein>
<sequence>MLFYFLKNIVFILLIVSVLGYILVVIKEKIYLKENTIVIDNKSVTSEHINDADISEFLLGNLKIGTGDEISILLKSNKKFSGIVIGAKEKENSVLLVTHKDKVLDLSVTKIKRVKLISKYGRFF</sequence>
<dbReference type="Proteomes" id="UP000467132">
    <property type="component" value="Unassembled WGS sequence"/>
</dbReference>
<evidence type="ECO:0000313" key="2">
    <source>
        <dbReference type="EMBL" id="NBI06908.1"/>
    </source>
</evidence>
<dbReference type="EMBL" id="QXXA01000009">
    <property type="protein sequence ID" value="NBI06908.1"/>
    <property type="molecule type" value="Genomic_DNA"/>
</dbReference>
<keyword evidence="1" id="KW-0472">Membrane</keyword>
<gene>
    <name evidence="2" type="ORF">D3Z33_08585</name>
</gene>
<keyword evidence="1" id="KW-0812">Transmembrane</keyword>
<comment type="caution">
    <text evidence="2">The sequence shown here is derived from an EMBL/GenBank/DDBJ whole genome shotgun (WGS) entry which is preliminary data.</text>
</comment>
<organism evidence="2 3">
    <name type="scientific">Senegalia massiliensis</name>
    <dbReference type="NCBI Taxonomy" id="1720316"/>
    <lineage>
        <taxon>Bacteria</taxon>
        <taxon>Bacillati</taxon>
        <taxon>Bacillota</taxon>
        <taxon>Clostridia</taxon>
        <taxon>Eubacteriales</taxon>
        <taxon>Clostridiaceae</taxon>
        <taxon>Senegalia</taxon>
    </lineage>
</organism>
<dbReference type="AlphaFoldDB" id="A0A845R0C3"/>
<evidence type="ECO:0000256" key="1">
    <source>
        <dbReference type="SAM" id="Phobius"/>
    </source>
</evidence>
<dbReference type="OrthoDB" id="1954971at2"/>
<keyword evidence="1" id="KW-1133">Transmembrane helix</keyword>
<reference evidence="2 3" key="1">
    <citation type="submission" date="2018-08" db="EMBL/GenBank/DDBJ databases">
        <title>Murine metabolic-syndrome-specific gut microbial biobank.</title>
        <authorList>
            <person name="Liu C."/>
        </authorList>
    </citation>
    <scope>NUCLEOTIDE SEQUENCE [LARGE SCALE GENOMIC DNA]</scope>
    <source>
        <strain evidence="2 3">583</strain>
    </source>
</reference>
<proteinExistence type="predicted"/>
<feature type="transmembrane region" description="Helical" evidence="1">
    <location>
        <begin position="6"/>
        <end position="26"/>
    </location>
</feature>
<evidence type="ECO:0000313" key="3">
    <source>
        <dbReference type="Proteomes" id="UP000467132"/>
    </source>
</evidence>
<keyword evidence="3" id="KW-1185">Reference proteome</keyword>